<keyword evidence="2 3" id="KW-0378">Hydrolase</keyword>
<dbReference type="InterPro" id="IPR050309">
    <property type="entry name" value="Type-B_Carboxylest/Lipase"/>
</dbReference>
<keyword evidence="4" id="KW-0812">Transmembrane</keyword>
<name>A0A0D2FQQ0_9EURO</name>
<dbReference type="HOGENOM" id="CLU_006586_10_7_1"/>
<evidence type="ECO:0000256" key="3">
    <source>
        <dbReference type="RuleBase" id="RU361235"/>
    </source>
</evidence>
<evidence type="ECO:0000313" key="7">
    <source>
        <dbReference type="Proteomes" id="UP000054266"/>
    </source>
</evidence>
<dbReference type="PANTHER" id="PTHR11559">
    <property type="entry name" value="CARBOXYLESTERASE"/>
    <property type="match status" value="1"/>
</dbReference>
<evidence type="ECO:0000259" key="5">
    <source>
        <dbReference type="Pfam" id="PF00135"/>
    </source>
</evidence>
<feature type="domain" description="Carboxylesterase type B" evidence="5">
    <location>
        <begin position="84"/>
        <end position="565"/>
    </location>
</feature>
<dbReference type="SUPFAM" id="SSF53474">
    <property type="entry name" value="alpha/beta-Hydrolases"/>
    <property type="match status" value="1"/>
</dbReference>
<keyword evidence="4" id="KW-1133">Transmembrane helix</keyword>
<dbReference type="InterPro" id="IPR002018">
    <property type="entry name" value="CarbesteraseB"/>
</dbReference>
<protein>
    <recommendedName>
        <fullName evidence="3">Carboxylic ester hydrolase</fullName>
        <ecNumber evidence="3">3.1.1.-</ecNumber>
    </recommendedName>
</protein>
<gene>
    <name evidence="6" type="ORF">PV04_04790</name>
</gene>
<dbReference type="InterPro" id="IPR019819">
    <property type="entry name" value="Carboxylesterase_B_CS"/>
</dbReference>
<dbReference type="STRING" id="5601.A0A0D2FQQ0"/>
<keyword evidence="4" id="KW-0472">Membrane</keyword>
<evidence type="ECO:0000256" key="2">
    <source>
        <dbReference type="ARBA" id="ARBA00022801"/>
    </source>
</evidence>
<feature type="transmembrane region" description="Helical" evidence="4">
    <location>
        <begin position="59"/>
        <end position="77"/>
    </location>
</feature>
<accession>A0A0D2FQQ0</accession>
<dbReference type="Proteomes" id="UP000054266">
    <property type="component" value="Unassembled WGS sequence"/>
</dbReference>
<dbReference type="Pfam" id="PF00135">
    <property type="entry name" value="COesterase"/>
    <property type="match status" value="1"/>
</dbReference>
<dbReference type="InterPro" id="IPR019826">
    <property type="entry name" value="Carboxylesterase_B_AS"/>
</dbReference>
<dbReference type="InterPro" id="IPR029058">
    <property type="entry name" value="AB_hydrolase_fold"/>
</dbReference>
<sequence>MDYTYGLSGLLPDRLSGMCRRAIQYSREKLDPHEYQPLLQRRDSVGSPQPDDVSSKHRSLPLILAMLPLLLLLYYVSTVLATDRTVHLDYASYKGTSSSSKGVSQWLGMRYAAPPTGNLRFAAPQDPPIKSGVQTADKHGKLCLGTGDTPGNPGTSEDCLFLDVYAPTSATNTSKLPVYFFIQGGGFNFNSNGNYDGSGLVAASGNEIVVVTSNYRVGPYGFLASREIQDVPSAGLNNGLKDQRKALEWVQKYIAHFGGDPKHVVLGGDSAGAASIAYHLTAYGGRDDRLFVAAAAESVSFATILSVDESQYQYDTLVKRAGCTDEDNTLSCLRSKSAAELQTFNHNIPYPGAKNPPLYMWNPVLDGDMVRNYTRTSFNNGDFIKVPVIFGDDTNAGTIFTPRGTSSLTQSNTFLHNQFPYLTPEQLERISQLYPNDGPDFPNAGTWWRQVSNAYGDIRYMCPTLWISSTLARYGLKGNWNYRYNVEDPGQMTQGLGVPHTAEISAIWGPANTNGAAPASYRKGEVNDWIVPMIQSYWVSFIKTLDPNSLRAKGSPRWDEFMPTAEPSDTGSADWSRMLFDTARTTGMEDVGVSVRTRCQYLNSIGLAIRQ</sequence>
<dbReference type="EMBL" id="KN846958">
    <property type="protein sequence ID" value="KIW68875.1"/>
    <property type="molecule type" value="Genomic_DNA"/>
</dbReference>
<reference evidence="6 7" key="1">
    <citation type="submission" date="2015-01" db="EMBL/GenBank/DDBJ databases">
        <title>The Genome Sequence of Capronia semiimmersa CBS27337.</title>
        <authorList>
            <consortium name="The Broad Institute Genomics Platform"/>
            <person name="Cuomo C."/>
            <person name="de Hoog S."/>
            <person name="Gorbushina A."/>
            <person name="Stielow B."/>
            <person name="Teixiera M."/>
            <person name="Abouelleil A."/>
            <person name="Chapman S.B."/>
            <person name="Priest M."/>
            <person name="Young S.K."/>
            <person name="Wortman J."/>
            <person name="Nusbaum C."/>
            <person name="Birren B."/>
        </authorList>
    </citation>
    <scope>NUCLEOTIDE SEQUENCE [LARGE SCALE GENOMIC DNA]</scope>
    <source>
        <strain evidence="6 7">CBS 27337</strain>
    </source>
</reference>
<organism evidence="6 7">
    <name type="scientific">Phialophora macrospora</name>
    <dbReference type="NCBI Taxonomy" id="1851006"/>
    <lineage>
        <taxon>Eukaryota</taxon>
        <taxon>Fungi</taxon>
        <taxon>Dikarya</taxon>
        <taxon>Ascomycota</taxon>
        <taxon>Pezizomycotina</taxon>
        <taxon>Eurotiomycetes</taxon>
        <taxon>Chaetothyriomycetidae</taxon>
        <taxon>Chaetothyriales</taxon>
        <taxon>Herpotrichiellaceae</taxon>
        <taxon>Phialophora</taxon>
    </lineage>
</organism>
<proteinExistence type="inferred from homology"/>
<dbReference type="EC" id="3.1.1.-" evidence="3"/>
<keyword evidence="7" id="KW-1185">Reference proteome</keyword>
<evidence type="ECO:0000256" key="1">
    <source>
        <dbReference type="ARBA" id="ARBA00005964"/>
    </source>
</evidence>
<evidence type="ECO:0000313" key="6">
    <source>
        <dbReference type="EMBL" id="KIW68875.1"/>
    </source>
</evidence>
<comment type="similarity">
    <text evidence="1 3">Belongs to the type-B carboxylesterase/lipase family.</text>
</comment>
<dbReference type="ESTHER" id="9euro-a0a0d2fqq0">
    <property type="family name" value="Fungal_carboxylesterase_lipase"/>
</dbReference>
<evidence type="ECO:0000256" key="4">
    <source>
        <dbReference type="SAM" id="Phobius"/>
    </source>
</evidence>
<dbReference type="PROSITE" id="PS00122">
    <property type="entry name" value="CARBOXYLESTERASE_B_1"/>
    <property type="match status" value="1"/>
</dbReference>
<dbReference type="PROSITE" id="PS00941">
    <property type="entry name" value="CARBOXYLESTERASE_B_2"/>
    <property type="match status" value="1"/>
</dbReference>
<dbReference type="Gene3D" id="3.40.50.1820">
    <property type="entry name" value="alpha/beta hydrolase"/>
    <property type="match status" value="1"/>
</dbReference>
<dbReference type="GO" id="GO:0016787">
    <property type="term" value="F:hydrolase activity"/>
    <property type="evidence" value="ECO:0007669"/>
    <property type="project" value="UniProtKB-KW"/>
</dbReference>
<dbReference type="AlphaFoldDB" id="A0A0D2FQQ0"/>